<dbReference type="AlphaFoldDB" id="A0A968GHI1"/>
<dbReference type="Pfam" id="PF02498">
    <property type="entry name" value="Bro-N"/>
    <property type="match status" value="1"/>
</dbReference>
<evidence type="ECO:0000313" key="2">
    <source>
        <dbReference type="EMBL" id="NIZ70198.1"/>
    </source>
</evidence>
<sequence>MSNNYELALVFEYKKEDHTMDNVRTIEIDGETWFVIADICKILDLQAPHIVTKTLDEDDRSSTSVIDKLGREQTTNICNESGLYQIIFQSRKPEAKKFKKWVTQEVLPTIRKKGYYGTPKVVQHDYVRRYNENYLKVDKGYFSVISELYVILFGFLEHQGFTIPEKDTKTDKFIQPDNSVGMGFSKWLQEQYPKVFQSYPRKDYKHKTRSGAYVNCFQYPREVAGLFSEYVHDFWLVNNAPKYLGDRVGQDLKAPLLLILEEHKKRIEANNMPS</sequence>
<dbReference type="PROSITE" id="PS51750">
    <property type="entry name" value="BRO_N"/>
    <property type="match status" value="1"/>
</dbReference>
<organism evidence="2 3">
    <name type="scientific">Entomospira culicis</name>
    <dbReference type="NCBI Taxonomy" id="2719989"/>
    <lineage>
        <taxon>Bacteria</taxon>
        <taxon>Pseudomonadati</taxon>
        <taxon>Spirochaetota</taxon>
        <taxon>Spirochaetia</taxon>
        <taxon>Spirochaetales</taxon>
        <taxon>Spirochaetaceae</taxon>
        <taxon>Entomospira</taxon>
    </lineage>
</organism>
<comment type="caution">
    <text evidence="2">The sequence shown here is derived from an EMBL/GenBank/DDBJ whole genome shotgun (WGS) entry which is preliminary data.</text>
</comment>
<dbReference type="InterPro" id="IPR058744">
    <property type="entry name" value="BstA-like_C"/>
</dbReference>
<reference evidence="2" key="1">
    <citation type="submission" date="2020-03" db="EMBL/GenBank/DDBJ databases">
        <title>Spirochaetal bacteria isolated from arthropods constitute a novel genus Entomospira genus novum within the order Spirochaetales.</title>
        <authorList>
            <person name="Grana-Miraglia L."/>
            <person name="Sikutova S."/>
            <person name="Fingerle V."/>
            <person name="Sing A."/>
            <person name="Castillo-Ramirez S."/>
            <person name="Margos G."/>
            <person name="Rudolf I."/>
        </authorList>
    </citation>
    <scope>NUCLEOTIDE SEQUENCE</scope>
    <source>
        <strain evidence="2">BR149</strain>
    </source>
</reference>
<keyword evidence="3" id="KW-1185">Reference proteome</keyword>
<dbReference type="RefSeq" id="WP_167696511.1">
    <property type="nucleotide sequence ID" value="NZ_CP118183.1"/>
</dbReference>
<dbReference type="EMBL" id="JAATLM010000003">
    <property type="protein sequence ID" value="NIZ70198.1"/>
    <property type="molecule type" value="Genomic_DNA"/>
</dbReference>
<dbReference type="InterPro" id="IPR003497">
    <property type="entry name" value="BRO_N_domain"/>
</dbReference>
<evidence type="ECO:0000259" key="1">
    <source>
        <dbReference type="PROSITE" id="PS51750"/>
    </source>
</evidence>
<gene>
    <name evidence="2" type="ORF">HCT48_08250</name>
</gene>
<protein>
    <submittedName>
        <fullName evidence="2">Bro-N domain-containing protein</fullName>
    </submittedName>
</protein>
<dbReference type="Pfam" id="PF26567">
    <property type="entry name" value="BstA_C"/>
    <property type="match status" value="1"/>
</dbReference>
<name>A0A968GHI1_9SPIO</name>
<dbReference type="PANTHER" id="PTHR36180:SF2">
    <property type="entry name" value="BRO FAMILY PROTEIN"/>
    <property type="match status" value="1"/>
</dbReference>
<proteinExistence type="predicted"/>
<dbReference type="PANTHER" id="PTHR36180">
    <property type="entry name" value="DNA-BINDING PROTEIN-RELATED-RELATED"/>
    <property type="match status" value="1"/>
</dbReference>
<feature type="domain" description="Bro-N" evidence="1">
    <location>
        <begin position="19"/>
        <end position="114"/>
    </location>
</feature>
<dbReference type="SMART" id="SM01040">
    <property type="entry name" value="Bro-N"/>
    <property type="match status" value="1"/>
</dbReference>
<accession>A0A968GHI1</accession>
<dbReference type="Proteomes" id="UP000778951">
    <property type="component" value="Unassembled WGS sequence"/>
</dbReference>
<evidence type="ECO:0000313" key="3">
    <source>
        <dbReference type="Proteomes" id="UP000778951"/>
    </source>
</evidence>